<dbReference type="AlphaFoldDB" id="I3W4J7"/>
<reference evidence="1" key="1">
    <citation type="submission" date="2012-01" db="EMBL/GenBank/DDBJ databases">
        <authorList>
            <person name="Summers A.O."/>
            <person name="Wireman J."/>
        </authorList>
    </citation>
    <scope>NUCLEOTIDE SEQUENCE</scope>
    <source>
        <plasmid evidence="1">R830b</plasmid>
    </source>
</reference>
<sequence>MAAGYFGATNRYGTISLASAASQAALTWEGEAVNAIAAYHLALLQEQERLQA</sequence>
<protein>
    <submittedName>
        <fullName evidence="1">Uncharacterized protein</fullName>
    </submittedName>
</protein>
<proteinExistence type="predicted"/>
<dbReference type="EMBL" id="JQ418542">
    <property type="protein sequence ID" value="AFK90524.1"/>
    <property type="molecule type" value="Genomic_DNA"/>
</dbReference>
<evidence type="ECO:0000313" key="1">
    <source>
        <dbReference type="EMBL" id="AFK90524.1"/>
    </source>
</evidence>
<keyword evidence="1" id="KW-0614">Plasmid</keyword>
<accession>I3W4J7</accession>
<geneLocation type="plasmid" evidence="1">
    <name>R830b</name>
</geneLocation>
<name>I3W4J7_SERMA</name>
<organism evidence="1">
    <name type="scientific">Serratia marcescens</name>
    <dbReference type="NCBI Taxonomy" id="615"/>
    <lineage>
        <taxon>Bacteria</taxon>
        <taxon>Pseudomonadati</taxon>
        <taxon>Pseudomonadota</taxon>
        <taxon>Gammaproteobacteria</taxon>
        <taxon>Enterobacterales</taxon>
        <taxon>Yersiniaceae</taxon>
        <taxon>Serratia</taxon>
    </lineage>
</organism>